<dbReference type="Pfam" id="PF13602">
    <property type="entry name" value="ADH_zinc_N_2"/>
    <property type="match status" value="1"/>
</dbReference>
<dbReference type="EMBL" id="PVNS01000003">
    <property type="protein sequence ID" value="PRO66514.1"/>
    <property type="molecule type" value="Genomic_DNA"/>
</dbReference>
<protein>
    <recommendedName>
        <fullName evidence="2">Enoyl reductase (ER) domain-containing protein</fullName>
    </recommendedName>
</protein>
<dbReference type="SUPFAM" id="SSF50129">
    <property type="entry name" value="GroES-like"/>
    <property type="match status" value="1"/>
</dbReference>
<gene>
    <name evidence="3" type="ORF">C6I21_04005</name>
</gene>
<dbReference type="GO" id="GO:0016491">
    <property type="term" value="F:oxidoreductase activity"/>
    <property type="evidence" value="ECO:0007669"/>
    <property type="project" value="InterPro"/>
</dbReference>
<keyword evidence="1" id="KW-0521">NADP</keyword>
<dbReference type="InterPro" id="IPR013154">
    <property type="entry name" value="ADH-like_N"/>
</dbReference>
<comment type="caution">
    <text evidence="3">The sequence shown here is derived from an EMBL/GenBank/DDBJ whole genome shotgun (WGS) entry which is preliminary data.</text>
</comment>
<dbReference type="CDD" id="cd05289">
    <property type="entry name" value="MDR_like_2"/>
    <property type="match status" value="1"/>
</dbReference>
<dbReference type="Gene3D" id="3.40.50.720">
    <property type="entry name" value="NAD(P)-binding Rossmann-like Domain"/>
    <property type="match status" value="1"/>
</dbReference>
<keyword evidence="4" id="KW-1185">Reference proteome</keyword>
<dbReference type="InterPro" id="IPR020843">
    <property type="entry name" value="ER"/>
</dbReference>
<sequence>MKAVEMNAFGSPDVLHLSERETPSPGPDDVLIQNAASSVTFGDVYARRFHKVTPATFTMPLPLLLPAKLMMGWRKPKVSILGSTFSGIVHSTGSNVTRFSPGDEVFGYTGQQFGGYAEFICLKETGVLAKKPQRLSFAEAASLPYGFLMAYSLLKKAKLRRGESVLIIGASGSIGSAMVQLAGEEFGAEVSGVARHEGTAFVRSLGAADAYDSDVHVSGEWGAGYDLIVDIPNVLPFFMAKPLLTSNGRMMKVSFTGRQVIESLKTLRRRPRLLTRLASESAGSLEKIASMAEAGTIAPRIDRVFPLDGAADAHTYVESTAHQGAVILEIQDLAGTAVPPVSGPPSVTDRANSPDA</sequence>
<name>A0A2P6MJR5_ALKUR</name>
<dbReference type="Gene3D" id="3.90.180.10">
    <property type="entry name" value="Medium-chain alcohol dehydrogenases, catalytic domain"/>
    <property type="match status" value="1"/>
</dbReference>
<dbReference type="SUPFAM" id="SSF51735">
    <property type="entry name" value="NAD(P)-binding Rossmann-fold domains"/>
    <property type="match status" value="1"/>
</dbReference>
<proteinExistence type="predicted"/>
<feature type="domain" description="Enoyl reductase (ER)" evidence="2">
    <location>
        <begin position="10"/>
        <end position="328"/>
    </location>
</feature>
<dbReference type="RefSeq" id="WP_105958151.1">
    <property type="nucleotide sequence ID" value="NZ_PVNS01000003.1"/>
</dbReference>
<evidence type="ECO:0000256" key="1">
    <source>
        <dbReference type="ARBA" id="ARBA00022857"/>
    </source>
</evidence>
<dbReference type="OrthoDB" id="9792162at2"/>
<evidence type="ECO:0000313" key="4">
    <source>
        <dbReference type="Proteomes" id="UP000243650"/>
    </source>
</evidence>
<dbReference type="InterPro" id="IPR051603">
    <property type="entry name" value="Zinc-ADH_QOR/CCCR"/>
</dbReference>
<accession>A0A2P6MJR5</accession>
<evidence type="ECO:0000259" key="2">
    <source>
        <dbReference type="SMART" id="SM00829"/>
    </source>
</evidence>
<organism evidence="3 4">
    <name type="scientific">Alkalicoccus urumqiensis</name>
    <name type="common">Bacillus urumqiensis</name>
    <dbReference type="NCBI Taxonomy" id="1548213"/>
    <lineage>
        <taxon>Bacteria</taxon>
        <taxon>Bacillati</taxon>
        <taxon>Bacillota</taxon>
        <taxon>Bacilli</taxon>
        <taxon>Bacillales</taxon>
        <taxon>Bacillaceae</taxon>
        <taxon>Alkalicoccus</taxon>
    </lineage>
</organism>
<evidence type="ECO:0000313" key="3">
    <source>
        <dbReference type="EMBL" id="PRO66514.1"/>
    </source>
</evidence>
<reference evidence="3 4" key="1">
    <citation type="submission" date="2018-03" db="EMBL/GenBank/DDBJ databases">
        <title>Bacillus urumqiensis sp. nov., a moderately haloalkaliphilic bacterium isolated from a salt lake.</title>
        <authorList>
            <person name="Zhao B."/>
            <person name="Liao Z."/>
        </authorList>
    </citation>
    <scope>NUCLEOTIDE SEQUENCE [LARGE SCALE GENOMIC DNA]</scope>
    <source>
        <strain evidence="3 4">BZ-SZ-XJ18</strain>
    </source>
</reference>
<dbReference type="AlphaFoldDB" id="A0A2P6MJR5"/>
<dbReference type="InterPro" id="IPR011032">
    <property type="entry name" value="GroES-like_sf"/>
</dbReference>
<dbReference type="InterPro" id="IPR036291">
    <property type="entry name" value="NAD(P)-bd_dom_sf"/>
</dbReference>
<dbReference type="Proteomes" id="UP000243650">
    <property type="component" value="Unassembled WGS sequence"/>
</dbReference>
<dbReference type="PANTHER" id="PTHR44154">
    <property type="entry name" value="QUINONE OXIDOREDUCTASE"/>
    <property type="match status" value="1"/>
</dbReference>
<dbReference type="Pfam" id="PF08240">
    <property type="entry name" value="ADH_N"/>
    <property type="match status" value="1"/>
</dbReference>
<dbReference type="PANTHER" id="PTHR44154:SF1">
    <property type="entry name" value="QUINONE OXIDOREDUCTASE"/>
    <property type="match status" value="1"/>
</dbReference>
<dbReference type="SMART" id="SM00829">
    <property type="entry name" value="PKS_ER"/>
    <property type="match status" value="1"/>
</dbReference>